<evidence type="ECO:0000313" key="5">
    <source>
        <dbReference type="Proteomes" id="UP000006672"/>
    </source>
</evidence>
<reference evidence="4" key="2">
    <citation type="submission" date="2019-04" db="EMBL/GenBank/DDBJ databases">
        <authorList>
            <person name="Howe K."/>
            <person name="Paulini M."/>
            <person name="Williams G."/>
        </authorList>
    </citation>
    <scope>NUCLEOTIDE SEQUENCE [LARGE SCALE GENOMIC DNA]</scope>
    <source>
        <strain evidence="4">FR3</strain>
    </source>
</reference>
<name>A0A4E9FTI9_BRUMA</name>
<feature type="non-terminal residue" evidence="4">
    <location>
        <position position="1"/>
    </location>
</feature>
<keyword evidence="5" id="KW-1185">Reference proteome</keyword>
<organism evidence="4">
    <name type="scientific">Brugia malayi</name>
    <name type="common">Filarial nematode worm</name>
    <dbReference type="NCBI Taxonomy" id="6279"/>
    <lineage>
        <taxon>Eukaryota</taxon>
        <taxon>Metazoa</taxon>
        <taxon>Ecdysozoa</taxon>
        <taxon>Nematoda</taxon>
        <taxon>Chromadorea</taxon>
        <taxon>Rhabditida</taxon>
        <taxon>Spirurina</taxon>
        <taxon>Spiruromorpha</taxon>
        <taxon>Filarioidea</taxon>
        <taxon>Onchocercidae</taxon>
        <taxon>Brugia</taxon>
    </lineage>
</organism>
<evidence type="ECO:0000313" key="6">
    <source>
        <dbReference type="WBParaSite" id="Bm17254.1"/>
    </source>
</evidence>
<accession>A0A5S6PCS3</accession>
<dbReference type="KEGG" id="bmy:BM_BM17254"/>
<protein>
    <submittedName>
        <fullName evidence="6">Col_cuticle_N domain-containing protein</fullName>
    </submittedName>
</protein>
<dbReference type="InterPro" id="IPR002486">
    <property type="entry name" value="Col_cuticle_N"/>
</dbReference>
<dbReference type="WBParaSite" id="Bm17254.1">
    <property type="protein sequence ID" value="Bm17254.1"/>
    <property type="gene ID" value="WBGene00268397"/>
</dbReference>
<dbReference type="AlphaFoldDB" id="A0A4E9FTI9"/>
<keyword evidence="1" id="KW-0677">Repeat</keyword>
<dbReference type="CTD" id="66058672"/>
<dbReference type="RefSeq" id="XP_042938986.1">
    <property type="nucleotide sequence ID" value="XM_043083052.1"/>
</dbReference>
<gene>
    <name evidence="4 6" type="primary">Bm17254</name>
    <name evidence="4" type="ORF">BM_BM17254</name>
</gene>
<feature type="domain" description="Nematode cuticle collagen N-terminal" evidence="3">
    <location>
        <begin position="37"/>
        <end position="63"/>
    </location>
</feature>
<dbReference type="OrthoDB" id="5983381at2759"/>
<proteinExistence type="predicted"/>
<sequence length="191" mass="21580">VIRLQGKNEHQVNDWYCNGQLRLYHCHINGRCLCNINEINNLHDDVMDEMGVFRTVADDTWERIVMFPLVQNYVHGTPGPPGDKGLRSWTPGEMGEPGPDGALEGQDHQEEMEKRAWTTRTERPTGQETTRFARSGWKQRCDGEPGEQGMEGRRGNDGRKGNDGRPGAALVGLVYQTRCSLLPCHHEVQLT</sequence>
<evidence type="ECO:0000256" key="1">
    <source>
        <dbReference type="ARBA" id="ARBA00022737"/>
    </source>
</evidence>
<dbReference type="GeneID" id="66058672"/>
<reference evidence="6" key="3">
    <citation type="submission" date="2019-12" db="UniProtKB">
        <authorList>
            <consortium name="WormBaseParasite"/>
        </authorList>
    </citation>
    <scope>IDENTIFICATION</scope>
</reference>
<evidence type="ECO:0000313" key="4">
    <source>
        <dbReference type="EMBL" id="VIP00434.1"/>
    </source>
</evidence>
<dbReference type="GO" id="GO:0042302">
    <property type="term" value="F:structural constituent of cuticle"/>
    <property type="evidence" value="ECO:0007669"/>
    <property type="project" value="InterPro"/>
</dbReference>
<dbReference type="Pfam" id="PF01484">
    <property type="entry name" value="Col_cuticle_N"/>
    <property type="match status" value="1"/>
</dbReference>
<feature type="compositionally biased region" description="Basic and acidic residues" evidence="2">
    <location>
        <begin position="105"/>
        <end position="125"/>
    </location>
</feature>
<feature type="region of interest" description="Disordered" evidence="2">
    <location>
        <begin position="75"/>
        <end position="165"/>
    </location>
</feature>
<dbReference type="PANTHER" id="PTHR24637">
    <property type="entry name" value="COLLAGEN"/>
    <property type="match status" value="1"/>
</dbReference>
<dbReference type="EMBL" id="CAAKNF010000094">
    <property type="protein sequence ID" value="VIP00434.1"/>
    <property type="molecule type" value="Genomic_DNA"/>
</dbReference>
<dbReference type="Proteomes" id="UP000006672">
    <property type="component" value="Unassembled WGS sequence"/>
</dbReference>
<feature type="compositionally biased region" description="Basic and acidic residues" evidence="2">
    <location>
        <begin position="150"/>
        <end position="163"/>
    </location>
</feature>
<reference evidence="5" key="1">
    <citation type="journal article" date="2007" name="Science">
        <title>Draft genome of the filarial nematode parasite Brugia malayi.</title>
        <authorList>
            <person name="Ghedin E."/>
            <person name="Wang S."/>
            <person name="Spiro D."/>
            <person name="Caler E."/>
            <person name="Zhao Q."/>
            <person name="Crabtree J."/>
            <person name="Allen J.E."/>
            <person name="Delcher A.L."/>
            <person name="Guiliano D.B."/>
            <person name="Miranda-Saavedra D."/>
            <person name="Angiuoli S.V."/>
            <person name="Creasy T."/>
            <person name="Amedeo P."/>
            <person name="Haas B."/>
            <person name="El-Sayed N.M."/>
            <person name="Wortman J.R."/>
            <person name="Feldblyum T."/>
            <person name="Tallon L."/>
            <person name="Schatz M."/>
            <person name="Shumway M."/>
            <person name="Koo H."/>
            <person name="Salzberg S.L."/>
            <person name="Schobel S."/>
            <person name="Pertea M."/>
            <person name="Pop M."/>
            <person name="White O."/>
            <person name="Barton G.J."/>
            <person name="Carlow C.K."/>
            <person name="Crawford M.J."/>
            <person name="Daub J."/>
            <person name="Dimmic M.W."/>
            <person name="Estes C.F."/>
            <person name="Foster J.M."/>
            <person name="Ganatra M."/>
            <person name="Gregory W.F."/>
            <person name="Johnson N.M."/>
            <person name="Jin J."/>
            <person name="Komuniecki R."/>
            <person name="Korf I."/>
            <person name="Kumar S."/>
            <person name="Laney S."/>
            <person name="Li B.W."/>
            <person name="Li W."/>
            <person name="Lindblom T.H."/>
            <person name="Lustigman S."/>
            <person name="Ma D."/>
            <person name="Maina C.V."/>
            <person name="Martin D.M."/>
            <person name="McCarter J.P."/>
            <person name="McReynolds L."/>
            <person name="Mitreva M."/>
            <person name="Nutman T.B."/>
            <person name="Parkinson J."/>
            <person name="Peregrin-Alvarez J.M."/>
            <person name="Poole C."/>
            <person name="Ren Q."/>
            <person name="Saunders L."/>
            <person name="Sluder A.E."/>
            <person name="Smith K."/>
            <person name="Stanke M."/>
            <person name="Unnasch T.R."/>
            <person name="Ware J."/>
            <person name="Wei A.D."/>
            <person name="Weil G."/>
            <person name="Williams D.J."/>
            <person name="Zhang Y."/>
            <person name="Williams S.A."/>
            <person name="Fraser-Liggett C."/>
            <person name="Slatko B."/>
            <person name="Blaxter M.L."/>
            <person name="Scott A.L."/>
        </authorList>
    </citation>
    <scope>NUCLEOTIDE SEQUENCE</scope>
    <source>
        <strain evidence="5">FR3</strain>
    </source>
</reference>
<accession>A0A4E9FTI9</accession>
<evidence type="ECO:0000259" key="3">
    <source>
        <dbReference type="Pfam" id="PF01484"/>
    </source>
</evidence>
<evidence type="ECO:0000256" key="2">
    <source>
        <dbReference type="SAM" id="MobiDB-lite"/>
    </source>
</evidence>